<dbReference type="GO" id="GO:0006412">
    <property type="term" value="P:translation"/>
    <property type="evidence" value="ECO:0007669"/>
    <property type="project" value="TreeGrafter"/>
</dbReference>
<evidence type="ECO:0000256" key="2">
    <source>
        <dbReference type="ARBA" id="ARBA00022741"/>
    </source>
</evidence>
<feature type="binding site" evidence="5">
    <location>
        <begin position="135"/>
        <end position="140"/>
    </location>
    <ligand>
        <name>GTP</name>
        <dbReference type="ChEBI" id="CHEBI:37565"/>
    </ligand>
</feature>
<dbReference type="SUPFAM" id="SSF52540">
    <property type="entry name" value="P-loop containing nucleoside triphosphate hydrolases"/>
    <property type="match status" value="1"/>
</dbReference>
<gene>
    <name evidence="7" type="ORF">SAMN02745110_01046</name>
</gene>
<keyword evidence="8" id="KW-1185">Reference proteome</keyword>
<dbReference type="CDD" id="cd01856">
    <property type="entry name" value="YlqF"/>
    <property type="match status" value="1"/>
</dbReference>
<evidence type="ECO:0000256" key="1">
    <source>
        <dbReference type="ARBA" id="ARBA00014898"/>
    </source>
</evidence>
<feature type="binding site" evidence="5">
    <location>
        <position position="179"/>
    </location>
    <ligand>
        <name>GTP</name>
        <dbReference type="ChEBI" id="CHEBI:37565"/>
    </ligand>
</feature>
<organism evidence="7 8">
    <name type="scientific">Eubacterium ruminantium</name>
    <dbReference type="NCBI Taxonomy" id="42322"/>
    <lineage>
        <taxon>Bacteria</taxon>
        <taxon>Bacillati</taxon>
        <taxon>Bacillota</taxon>
        <taxon>Clostridia</taxon>
        <taxon>Eubacteriales</taxon>
        <taxon>Eubacteriaceae</taxon>
        <taxon>Eubacterium</taxon>
    </lineage>
</organism>
<comment type="function">
    <text evidence="4">Required for a late step of 50S ribosomal subunit assembly. Has GTPase activity.</text>
</comment>
<dbReference type="RefSeq" id="WP_078786883.1">
    <property type="nucleotide sequence ID" value="NZ_FMTO01000004.1"/>
</dbReference>
<accession>A0A1T4M1F9</accession>
<keyword evidence="4" id="KW-0963">Cytoplasm</keyword>
<comment type="similarity">
    <text evidence="4">Belongs to the TRAFAC class YlqF/YawG GTPase family. MTG1 subfamily.</text>
</comment>
<evidence type="ECO:0000256" key="4">
    <source>
        <dbReference type="PIRNR" id="PIRNR006230"/>
    </source>
</evidence>
<feature type="binding site" evidence="5">
    <location>
        <begin position="63"/>
        <end position="66"/>
    </location>
    <ligand>
        <name>GTP</name>
        <dbReference type="ChEBI" id="CHEBI:37565"/>
    </ligand>
</feature>
<dbReference type="Proteomes" id="UP000189857">
    <property type="component" value="Unassembled WGS sequence"/>
</dbReference>
<dbReference type="PROSITE" id="PS51721">
    <property type="entry name" value="G_CP"/>
    <property type="match status" value="1"/>
</dbReference>
<name>A0A1T4M1F9_9FIRM</name>
<dbReference type="FunFam" id="3.40.50.300:FF:000590">
    <property type="entry name" value="Ribosome biogenesis GTPase A"/>
    <property type="match status" value="1"/>
</dbReference>
<dbReference type="InterPro" id="IPR027417">
    <property type="entry name" value="P-loop_NTPase"/>
</dbReference>
<dbReference type="GO" id="GO:0003924">
    <property type="term" value="F:GTPase activity"/>
    <property type="evidence" value="ECO:0007669"/>
    <property type="project" value="TreeGrafter"/>
</dbReference>
<sequence>MSDNKANINWFPGHMTKAVREMEQNIKLIDIVIEILDARIPFSSRNPIIDKLAKDKYRLLVFNKTDLADPALTKKWEEYYKEKGWVSVSMDSRKTKDARNITPIVMEICKEKLERDRRKGLLKRPIKSMIVGIPNVGKSTFINSYAGRASAKTGNKPGVTKGVQWIRLGNNLDLLDTPGVLWPKFDDKITGINLALIGSINDNILSKYDLALHLIDFLENNYCGIISKRYNIEEVKEGHEVLSSIADTRRCILKGGEPDIEKAATILIDDLRNGSLGKISLEEPSADKE</sequence>
<dbReference type="Gene3D" id="3.40.50.300">
    <property type="entry name" value="P-loop containing nucleotide triphosphate hydrolases"/>
    <property type="match status" value="1"/>
</dbReference>
<proteinExistence type="inferred from homology"/>
<protein>
    <recommendedName>
        <fullName evidence="1 4">Ribosome biogenesis GTPase A</fullName>
    </recommendedName>
</protein>
<evidence type="ECO:0000259" key="6">
    <source>
        <dbReference type="PROSITE" id="PS51721"/>
    </source>
</evidence>
<dbReference type="InterPro" id="IPR030378">
    <property type="entry name" value="G_CP_dom"/>
</dbReference>
<dbReference type="PANTHER" id="PTHR45782">
    <property type="entry name" value="MITOCHONDRIAL RIBOSOME-ASSOCIATED GTPASE 1"/>
    <property type="match status" value="1"/>
</dbReference>
<keyword evidence="2 4" id="KW-0547">Nucleotide-binding</keyword>
<comment type="subcellular location">
    <subcellularLocation>
        <location evidence="4">Cytoplasm</location>
    </subcellularLocation>
</comment>
<dbReference type="PANTHER" id="PTHR45782:SF4">
    <property type="entry name" value="MITOCHONDRIAL RIBOSOME-ASSOCIATED GTPASE 1"/>
    <property type="match status" value="1"/>
</dbReference>
<feature type="domain" description="CP-type G" evidence="6">
    <location>
        <begin position="19"/>
        <end position="183"/>
    </location>
</feature>
<dbReference type="InterPro" id="IPR006073">
    <property type="entry name" value="GTP-bd"/>
</dbReference>
<dbReference type="NCBIfam" id="TIGR03596">
    <property type="entry name" value="GTPase_YlqF"/>
    <property type="match status" value="1"/>
</dbReference>
<dbReference type="GO" id="GO:0005525">
    <property type="term" value="F:GTP binding"/>
    <property type="evidence" value="ECO:0007669"/>
    <property type="project" value="UniProtKB-KW"/>
</dbReference>
<evidence type="ECO:0000313" key="7">
    <source>
        <dbReference type="EMBL" id="SJZ60725.1"/>
    </source>
</evidence>
<dbReference type="EMBL" id="FUXA01000006">
    <property type="protein sequence ID" value="SJZ60725.1"/>
    <property type="molecule type" value="Genomic_DNA"/>
</dbReference>
<dbReference type="InterPro" id="IPR016478">
    <property type="entry name" value="GTPase_MTG1"/>
</dbReference>
<evidence type="ECO:0000256" key="3">
    <source>
        <dbReference type="ARBA" id="ARBA00023134"/>
    </source>
</evidence>
<evidence type="ECO:0000313" key="8">
    <source>
        <dbReference type="Proteomes" id="UP000189857"/>
    </source>
</evidence>
<dbReference type="InterPro" id="IPR023179">
    <property type="entry name" value="GTP-bd_ortho_bundle_sf"/>
</dbReference>
<dbReference type="GO" id="GO:0005737">
    <property type="term" value="C:cytoplasm"/>
    <property type="evidence" value="ECO:0007669"/>
    <property type="project" value="UniProtKB-SubCell"/>
</dbReference>
<dbReference type="Pfam" id="PF01926">
    <property type="entry name" value="MMR_HSR1"/>
    <property type="match status" value="1"/>
</dbReference>
<dbReference type="OrthoDB" id="9779790at2"/>
<keyword evidence="3 4" id="KW-0342">GTP-binding</keyword>
<reference evidence="7 8" key="1">
    <citation type="submission" date="2017-02" db="EMBL/GenBank/DDBJ databases">
        <authorList>
            <person name="Peterson S.W."/>
        </authorList>
    </citation>
    <scope>NUCLEOTIDE SEQUENCE [LARGE SCALE GENOMIC DNA]</scope>
    <source>
        <strain evidence="7 8">ATCC 17233</strain>
    </source>
</reference>
<dbReference type="PIRSF" id="PIRSF006230">
    <property type="entry name" value="MG442"/>
    <property type="match status" value="1"/>
</dbReference>
<dbReference type="Gene3D" id="1.10.1580.10">
    <property type="match status" value="1"/>
</dbReference>
<dbReference type="AlphaFoldDB" id="A0A1T4M1F9"/>
<dbReference type="InterPro" id="IPR019991">
    <property type="entry name" value="GTP-bd_ribosome_bgen"/>
</dbReference>
<evidence type="ECO:0000256" key="5">
    <source>
        <dbReference type="PIRSR" id="PIRSR006230-1"/>
    </source>
</evidence>